<accession>A0A645EMH0</accession>
<organism evidence="1">
    <name type="scientific">bioreactor metagenome</name>
    <dbReference type="NCBI Taxonomy" id="1076179"/>
    <lineage>
        <taxon>unclassified sequences</taxon>
        <taxon>metagenomes</taxon>
        <taxon>ecological metagenomes</taxon>
    </lineage>
</organism>
<dbReference type="AlphaFoldDB" id="A0A645EMH0"/>
<name>A0A645EMH0_9ZZZZ</name>
<evidence type="ECO:0000313" key="1">
    <source>
        <dbReference type="EMBL" id="MPN02997.1"/>
    </source>
</evidence>
<dbReference type="EMBL" id="VSSQ01048951">
    <property type="protein sequence ID" value="MPN02997.1"/>
    <property type="molecule type" value="Genomic_DNA"/>
</dbReference>
<comment type="caution">
    <text evidence="1">The sequence shown here is derived from an EMBL/GenBank/DDBJ whole genome shotgun (WGS) entry which is preliminary data.</text>
</comment>
<reference evidence="1" key="1">
    <citation type="submission" date="2019-08" db="EMBL/GenBank/DDBJ databases">
        <authorList>
            <person name="Kucharzyk K."/>
            <person name="Murdoch R.W."/>
            <person name="Higgins S."/>
            <person name="Loffler F."/>
        </authorList>
    </citation>
    <scope>NUCLEOTIDE SEQUENCE</scope>
</reference>
<dbReference type="AntiFam" id="ANF00129">
    <property type="entry name" value="Shadow ORF (opposite rpoB)"/>
</dbReference>
<sequence length="57" mass="6348">MEALPEEYAGRAVQLRNNDTFSSVDDESTFLGHVGNSTEIYILDDRSEVFVIRVGAI</sequence>
<proteinExistence type="predicted"/>
<gene>
    <name evidence="1" type="ORF">SDC9_150220</name>
</gene>
<protein>
    <submittedName>
        <fullName evidence="1">Uncharacterized protein</fullName>
    </submittedName>
</protein>